<reference evidence="1" key="1">
    <citation type="journal article" date="2019" name="bioRxiv">
        <title>The Genome of the Zebra Mussel, Dreissena polymorpha: A Resource for Invasive Species Research.</title>
        <authorList>
            <person name="McCartney M.A."/>
            <person name="Auch B."/>
            <person name="Kono T."/>
            <person name="Mallez S."/>
            <person name="Zhang Y."/>
            <person name="Obille A."/>
            <person name="Becker A."/>
            <person name="Abrahante J.E."/>
            <person name="Garbe J."/>
            <person name="Badalamenti J.P."/>
            <person name="Herman A."/>
            <person name="Mangelson H."/>
            <person name="Liachko I."/>
            <person name="Sullivan S."/>
            <person name="Sone E.D."/>
            <person name="Koren S."/>
            <person name="Silverstein K.A.T."/>
            <person name="Beckman K.B."/>
            <person name="Gohl D.M."/>
        </authorList>
    </citation>
    <scope>NUCLEOTIDE SEQUENCE</scope>
    <source>
        <strain evidence="1">Duluth1</strain>
        <tissue evidence="1">Whole animal</tissue>
    </source>
</reference>
<keyword evidence="2" id="KW-1185">Reference proteome</keyword>
<proteinExistence type="predicted"/>
<comment type="caution">
    <text evidence="1">The sequence shown here is derived from an EMBL/GenBank/DDBJ whole genome shotgun (WGS) entry which is preliminary data.</text>
</comment>
<sequence>MFCIVEEIHSQLAHLTSALARHLLWTSVLEPACTSSIVDIGVSASLHVICCEHPCKSQLARHLFWTSVLEPACTSSVVDIRVSASLHSQLARHMFRTSVRDSLHVIYLWTLVRASKDNLSCTSSVVQILDGECGGSIVVCQLSFGNHLVDGPTDRQTDRHSIN</sequence>
<dbReference type="EMBL" id="JAIWYP010000006">
    <property type="protein sequence ID" value="KAH3815066.1"/>
    <property type="molecule type" value="Genomic_DNA"/>
</dbReference>
<organism evidence="1 2">
    <name type="scientific">Dreissena polymorpha</name>
    <name type="common">Zebra mussel</name>
    <name type="synonym">Mytilus polymorpha</name>
    <dbReference type="NCBI Taxonomy" id="45954"/>
    <lineage>
        <taxon>Eukaryota</taxon>
        <taxon>Metazoa</taxon>
        <taxon>Spiralia</taxon>
        <taxon>Lophotrochozoa</taxon>
        <taxon>Mollusca</taxon>
        <taxon>Bivalvia</taxon>
        <taxon>Autobranchia</taxon>
        <taxon>Heteroconchia</taxon>
        <taxon>Euheterodonta</taxon>
        <taxon>Imparidentia</taxon>
        <taxon>Neoheterodontei</taxon>
        <taxon>Myida</taxon>
        <taxon>Dreissenoidea</taxon>
        <taxon>Dreissenidae</taxon>
        <taxon>Dreissena</taxon>
    </lineage>
</organism>
<gene>
    <name evidence="1" type="ORF">DPMN_143585</name>
</gene>
<protein>
    <submittedName>
        <fullName evidence="1">Uncharacterized protein</fullName>
    </submittedName>
</protein>
<accession>A0A9D4GGH4</accession>
<name>A0A9D4GGH4_DREPO</name>
<dbReference type="Proteomes" id="UP000828390">
    <property type="component" value="Unassembled WGS sequence"/>
</dbReference>
<dbReference type="AlphaFoldDB" id="A0A9D4GGH4"/>
<evidence type="ECO:0000313" key="2">
    <source>
        <dbReference type="Proteomes" id="UP000828390"/>
    </source>
</evidence>
<reference evidence="1" key="2">
    <citation type="submission" date="2020-11" db="EMBL/GenBank/DDBJ databases">
        <authorList>
            <person name="McCartney M.A."/>
            <person name="Auch B."/>
            <person name="Kono T."/>
            <person name="Mallez S."/>
            <person name="Becker A."/>
            <person name="Gohl D.M."/>
            <person name="Silverstein K.A.T."/>
            <person name="Koren S."/>
            <person name="Bechman K.B."/>
            <person name="Herman A."/>
            <person name="Abrahante J.E."/>
            <person name="Garbe J."/>
        </authorList>
    </citation>
    <scope>NUCLEOTIDE SEQUENCE</scope>
    <source>
        <strain evidence="1">Duluth1</strain>
        <tissue evidence="1">Whole animal</tissue>
    </source>
</reference>
<evidence type="ECO:0000313" key="1">
    <source>
        <dbReference type="EMBL" id="KAH3815066.1"/>
    </source>
</evidence>